<dbReference type="InterPro" id="IPR013149">
    <property type="entry name" value="ADH-like_C"/>
</dbReference>
<dbReference type="EC" id="1.3.1.104" evidence="9"/>
<keyword evidence="7" id="KW-0443">Lipid metabolism</keyword>
<keyword evidence="13" id="KW-1185">Reference proteome</keyword>
<dbReference type="InterPro" id="IPR013154">
    <property type="entry name" value="ADH-like_N"/>
</dbReference>
<dbReference type="Gene3D" id="3.90.180.10">
    <property type="entry name" value="Medium-chain alcohol dehydrogenases, catalytic domain"/>
    <property type="match status" value="1"/>
</dbReference>
<dbReference type="InterPro" id="IPR020843">
    <property type="entry name" value="ER"/>
</dbReference>
<dbReference type="GO" id="GO:0141148">
    <property type="term" value="F:enoyl-[acyl-carrier-protein] reductase (NADPH) activity"/>
    <property type="evidence" value="ECO:0007669"/>
    <property type="project" value="UniProtKB-EC"/>
</dbReference>
<evidence type="ECO:0000256" key="2">
    <source>
        <dbReference type="ARBA" id="ARBA00022516"/>
    </source>
</evidence>
<evidence type="ECO:0000256" key="5">
    <source>
        <dbReference type="ARBA" id="ARBA00022946"/>
    </source>
</evidence>
<evidence type="ECO:0000313" key="12">
    <source>
        <dbReference type="EMBL" id="TDD37503.1"/>
    </source>
</evidence>
<evidence type="ECO:0000256" key="6">
    <source>
        <dbReference type="ARBA" id="ARBA00023002"/>
    </source>
</evidence>
<keyword evidence="3" id="KW-0276">Fatty acid metabolism</keyword>
<evidence type="ECO:0000256" key="10">
    <source>
        <dbReference type="ARBA" id="ARBA00048843"/>
    </source>
</evidence>
<evidence type="ECO:0000256" key="9">
    <source>
        <dbReference type="ARBA" id="ARBA00038963"/>
    </source>
</evidence>
<evidence type="ECO:0000256" key="3">
    <source>
        <dbReference type="ARBA" id="ARBA00022832"/>
    </source>
</evidence>
<dbReference type="PANTHER" id="PTHR43981:SF2">
    <property type="entry name" value="ENOYL-[ACYL-CARRIER-PROTEIN] REDUCTASE, MITOCHONDRIAL"/>
    <property type="match status" value="1"/>
</dbReference>
<feature type="domain" description="Enoyl reductase (ER)" evidence="11">
    <location>
        <begin position="11"/>
        <end position="327"/>
    </location>
</feature>
<keyword evidence="2" id="KW-0444">Lipid biosynthesis</keyword>
<evidence type="ECO:0000256" key="4">
    <source>
        <dbReference type="ARBA" id="ARBA00022857"/>
    </source>
</evidence>
<evidence type="ECO:0000256" key="7">
    <source>
        <dbReference type="ARBA" id="ARBA00023098"/>
    </source>
</evidence>
<evidence type="ECO:0000256" key="1">
    <source>
        <dbReference type="ARBA" id="ARBA00010371"/>
    </source>
</evidence>
<dbReference type="CDD" id="cd05282">
    <property type="entry name" value="ETR_like"/>
    <property type="match status" value="1"/>
</dbReference>
<dbReference type="Pfam" id="PF08240">
    <property type="entry name" value="ADH_N"/>
    <property type="match status" value="1"/>
</dbReference>
<dbReference type="RefSeq" id="WP_132620293.1">
    <property type="nucleotide sequence ID" value="NZ_SMKQ01000187.1"/>
</dbReference>
<keyword evidence="5" id="KW-0809">Transit peptide</keyword>
<organism evidence="12 13">
    <name type="scientific">Nonomuraea terrae</name>
    <dbReference type="NCBI Taxonomy" id="2530383"/>
    <lineage>
        <taxon>Bacteria</taxon>
        <taxon>Bacillati</taxon>
        <taxon>Actinomycetota</taxon>
        <taxon>Actinomycetes</taxon>
        <taxon>Streptosporangiales</taxon>
        <taxon>Streptosporangiaceae</taxon>
        <taxon>Nonomuraea</taxon>
    </lineage>
</organism>
<dbReference type="SMART" id="SM00829">
    <property type="entry name" value="PKS_ER"/>
    <property type="match status" value="1"/>
</dbReference>
<comment type="caution">
    <text evidence="12">The sequence shown here is derived from an EMBL/GenBank/DDBJ whole genome shotgun (WGS) entry which is preliminary data.</text>
</comment>
<dbReference type="SUPFAM" id="SSF50129">
    <property type="entry name" value="GroES-like"/>
    <property type="match status" value="1"/>
</dbReference>
<keyword evidence="4" id="KW-0521">NADP</keyword>
<comment type="catalytic activity">
    <reaction evidence="10">
        <text>a 2,3-saturated acyl-[ACP] + NADP(+) = a (2E)-enoyl-[ACP] + NADPH + H(+)</text>
        <dbReference type="Rhea" id="RHEA:22564"/>
        <dbReference type="Rhea" id="RHEA-COMP:9925"/>
        <dbReference type="Rhea" id="RHEA-COMP:9926"/>
        <dbReference type="ChEBI" id="CHEBI:15378"/>
        <dbReference type="ChEBI" id="CHEBI:57783"/>
        <dbReference type="ChEBI" id="CHEBI:58349"/>
        <dbReference type="ChEBI" id="CHEBI:78784"/>
        <dbReference type="ChEBI" id="CHEBI:78785"/>
        <dbReference type="EC" id="1.3.1.104"/>
    </reaction>
</comment>
<keyword evidence="6" id="KW-0560">Oxidoreductase</keyword>
<name>A0A4R4Y0I4_9ACTN</name>
<dbReference type="PANTHER" id="PTHR43981">
    <property type="entry name" value="ENOYL-[ACYL-CARRIER-PROTEIN] REDUCTASE, MITOCHONDRIAL"/>
    <property type="match status" value="1"/>
</dbReference>
<dbReference type="EMBL" id="SMKQ01000187">
    <property type="protein sequence ID" value="TDD37503.1"/>
    <property type="molecule type" value="Genomic_DNA"/>
</dbReference>
<evidence type="ECO:0000256" key="8">
    <source>
        <dbReference type="ARBA" id="ARBA00023160"/>
    </source>
</evidence>
<dbReference type="InterPro" id="IPR051034">
    <property type="entry name" value="Mito_Enoyl-ACP_Reductase"/>
</dbReference>
<dbReference type="InterPro" id="IPR036291">
    <property type="entry name" value="NAD(P)-bd_dom_sf"/>
</dbReference>
<comment type="similarity">
    <text evidence="1">Belongs to the zinc-containing alcohol dehydrogenase family. Quinone oxidoreductase subfamily.</text>
</comment>
<evidence type="ECO:0000259" key="11">
    <source>
        <dbReference type="SMART" id="SM00829"/>
    </source>
</evidence>
<dbReference type="Proteomes" id="UP000295302">
    <property type="component" value="Unassembled WGS sequence"/>
</dbReference>
<dbReference type="Gene3D" id="3.40.50.720">
    <property type="entry name" value="NAD(P)-binding Rossmann-like Domain"/>
    <property type="match status" value="1"/>
</dbReference>
<protein>
    <recommendedName>
        <fullName evidence="9">enoyl-[acyl-carrier-protein] reductase</fullName>
        <ecNumber evidence="9">1.3.1.104</ecNumber>
    </recommendedName>
</protein>
<reference evidence="12 13" key="1">
    <citation type="submission" date="2019-03" db="EMBL/GenBank/DDBJ databases">
        <title>Draft genome sequences of novel Actinobacteria.</title>
        <authorList>
            <person name="Sahin N."/>
            <person name="Ay H."/>
            <person name="Saygin H."/>
        </authorList>
    </citation>
    <scope>NUCLEOTIDE SEQUENCE [LARGE SCALE GENOMIC DNA]</scope>
    <source>
        <strain evidence="12 13">CH32</strain>
    </source>
</reference>
<accession>A0A4R4Y0I4</accession>
<dbReference type="OrthoDB" id="4190732at2"/>
<sequence>MSHLILTAVGGDLGETVSLSNDSVPAPTGDDLLIAVEAAPVNHADVLFAAGWFGVYPDVPAALGAEGVGRVIEAGPQADRSLLGRRVLILPTFAHGTWADRVVVPARQVVPVGDSADALQLAMLPVNPATAHALLNDYVTLRPGDWIGLNLANSAVGQYVIALAKRAGVRTLAIVRREKAAAQVRELGADAVVLDGDGLEDRLAKALGDHRLRLFLEGTGSSDQVAAVAGSVETGGSVVAFSSATGQSPALPLPDLIYRGLSLRSFFILNWIATTPRQELEKIYGELAELVEQGVLRVAVEATYPLHQHHEALAHAQRPGRSGKILFTPGQSQAQ</sequence>
<dbReference type="InterPro" id="IPR011032">
    <property type="entry name" value="GroES-like_sf"/>
</dbReference>
<evidence type="ECO:0000313" key="13">
    <source>
        <dbReference type="Proteomes" id="UP000295302"/>
    </source>
</evidence>
<dbReference type="AlphaFoldDB" id="A0A4R4Y0I4"/>
<keyword evidence="8" id="KW-0275">Fatty acid biosynthesis</keyword>
<gene>
    <name evidence="12" type="ORF">E1286_37170</name>
</gene>
<dbReference type="Pfam" id="PF00107">
    <property type="entry name" value="ADH_zinc_N"/>
    <property type="match status" value="1"/>
</dbReference>
<dbReference type="GO" id="GO:0006633">
    <property type="term" value="P:fatty acid biosynthetic process"/>
    <property type="evidence" value="ECO:0007669"/>
    <property type="project" value="UniProtKB-KW"/>
</dbReference>
<proteinExistence type="inferred from homology"/>
<dbReference type="SUPFAM" id="SSF51735">
    <property type="entry name" value="NAD(P)-binding Rossmann-fold domains"/>
    <property type="match status" value="1"/>
</dbReference>